<dbReference type="EMBL" id="CM039439">
    <property type="protein sequence ID" value="KAI4297874.1"/>
    <property type="molecule type" value="Genomic_DNA"/>
</dbReference>
<proteinExistence type="predicted"/>
<dbReference type="Proteomes" id="UP000828941">
    <property type="component" value="Chromosome 14"/>
</dbReference>
<accession>A0ACB9KL99</accession>
<name>A0ACB9KL99_BAUVA</name>
<reference evidence="1 2" key="1">
    <citation type="journal article" date="2022" name="DNA Res.">
        <title>Chromosomal-level genome assembly of the orchid tree Bauhinia variegata (Leguminosae; Cercidoideae) supports the allotetraploid origin hypothesis of Bauhinia.</title>
        <authorList>
            <person name="Zhong Y."/>
            <person name="Chen Y."/>
            <person name="Zheng D."/>
            <person name="Pang J."/>
            <person name="Liu Y."/>
            <person name="Luo S."/>
            <person name="Meng S."/>
            <person name="Qian L."/>
            <person name="Wei D."/>
            <person name="Dai S."/>
            <person name="Zhou R."/>
        </authorList>
    </citation>
    <scope>NUCLEOTIDE SEQUENCE [LARGE SCALE GENOMIC DNA]</scope>
    <source>
        <strain evidence="1">BV-YZ2020</strain>
    </source>
</reference>
<evidence type="ECO:0000313" key="2">
    <source>
        <dbReference type="Proteomes" id="UP000828941"/>
    </source>
</evidence>
<gene>
    <name evidence="1" type="ORF">L6164_037735</name>
</gene>
<organism evidence="1 2">
    <name type="scientific">Bauhinia variegata</name>
    <name type="common">Purple orchid tree</name>
    <name type="synonym">Phanera variegata</name>
    <dbReference type="NCBI Taxonomy" id="167791"/>
    <lineage>
        <taxon>Eukaryota</taxon>
        <taxon>Viridiplantae</taxon>
        <taxon>Streptophyta</taxon>
        <taxon>Embryophyta</taxon>
        <taxon>Tracheophyta</taxon>
        <taxon>Spermatophyta</taxon>
        <taxon>Magnoliopsida</taxon>
        <taxon>eudicotyledons</taxon>
        <taxon>Gunneridae</taxon>
        <taxon>Pentapetalae</taxon>
        <taxon>rosids</taxon>
        <taxon>fabids</taxon>
        <taxon>Fabales</taxon>
        <taxon>Fabaceae</taxon>
        <taxon>Cercidoideae</taxon>
        <taxon>Cercideae</taxon>
        <taxon>Bauhiniinae</taxon>
        <taxon>Bauhinia</taxon>
    </lineage>
</organism>
<sequence>MLPQRYTHQPDPSFQEYTPPLSYLPHGIVPLPTSAGIYGRTEITLSSAKLPLEFTSTIALAQAAEFFHLIIPTSLRAHAWISIRWEAPPRYYFKLNTDASSRGNLGLQLALDLGIHNIIIQIDSMIAANTTSTSQITNSHPWSNIVGICRDLRKRFERFEPWHVFREGNQLADALAKKAGDMHEDLVVLDFVLSNVNLIYLADIMGVAHPRLL</sequence>
<evidence type="ECO:0000313" key="1">
    <source>
        <dbReference type="EMBL" id="KAI4297874.1"/>
    </source>
</evidence>
<comment type="caution">
    <text evidence="1">The sequence shown here is derived from an EMBL/GenBank/DDBJ whole genome shotgun (WGS) entry which is preliminary data.</text>
</comment>
<keyword evidence="2" id="KW-1185">Reference proteome</keyword>
<protein>
    <submittedName>
        <fullName evidence="1">Uncharacterized protein</fullName>
    </submittedName>
</protein>